<organism evidence="2 3">
    <name type="scientific">Kitasatospora cheerisanensis KCTC 2395</name>
    <dbReference type="NCBI Taxonomy" id="1348663"/>
    <lineage>
        <taxon>Bacteria</taxon>
        <taxon>Bacillati</taxon>
        <taxon>Actinomycetota</taxon>
        <taxon>Actinomycetes</taxon>
        <taxon>Kitasatosporales</taxon>
        <taxon>Streptomycetaceae</taxon>
        <taxon>Kitasatospora</taxon>
    </lineage>
</organism>
<name>A0A066YWA1_9ACTN</name>
<keyword evidence="3" id="KW-1185">Reference proteome</keyword>
<dbReference type="AlphaFoldDB" id="A0A066YWA1"/>
<dbReference type="EMBL" id="JNBY01000078">
    <property type="protein sequence ID" value="KDN85823.1"/>
    <property type="molecule type" value="Genomic_DNA"/>
</dbReference>
<evidence type="ECO:0000313" key="3">
    <source>
        <dbReference type="Proteomes" id="UP000027178"/>
    </source>
</evidence>
<sequence>MSRRLHRATAFGDPSSLPIGNRSAGWAVRSGGGPTWDPGRTMAAGRDEGQQETLRPHAGQARMPFASRAGVRPVRGRPAERPRPMPKRTFRCDWPRPVRRVGPRHVNLWVGSGVGYLREPPLPCGLRPQPRHGCRAEYWRLFP</sequence>
<feature type="region of interest" description="Disordered" evidence="1">
    <location>
        <begin position="1"/>
        <end position="96"/>
    </location>
</feature>
<dbReference type="HOGENOM" id="CLU_1803617_0_0_11"/>
<protein>
    <submittedName>
        <fullName evidence="2">Uncharacterized protein</fullName>
    </submittedName>
</protein>
<accession>A0A066YWA1</accession>
<dbReference type="PATRIC" id="fig|1348663.4.peg.2401"/>
<evidence type="ECO:0000313" key="2">
    <source>
        <dbReference type="EMBL" id="KDN85823.1"/>
    </source>
</evidence>
<evidence type="ECO:0000256" key="1">
    <source>
        <dbReference type="SAM" id="MobiDB-lite"/>
    </source>
</evidence>
<comment type="caution">
    <text evidence="2">The sequence shown here is derived from an EMBL/GenBank/DDBJ whole genome shotgun (WGS) entry which is preliminary data.</text>
</comment>
<dbReference type="Proteomes" id="UP000027178">
    <property type="component" value="Unassembled WGS sequence"/>
</dbReference>
<reference evidence="2 3" key="1">
    <citation type="submission" date="2014-05" db="EMBL/GenBank/DDBJ databases">
        <title>Draft Genome Sequence of Kitasatospora cheerisanensis KCTC 2395.</title>
        <authorList>
            <person name="Nam D.H."/>
        </authorList>
    </citation>
    <scope>NUCLEOTIDE SEQUENCE [LARGE SCALE GENOMIC DNA]</scope>
    <source>
        <strain evidence="2 3">KCTC 2395</strain>
    </source>
</reference>
<proteinExistence type="predicted"/>
<gene>
    <name evidence="2" type="ORF">KCH_24810</name>
</gene>